<keyword evidence="6 14" id="KW-0406">Ion transport</keyword>
<dbReference type="SUPFAM" id="SSF63712">
    <property type="entry name" value="Nicotinic receptor ligand binding domain-like"/>
    <property type="match status" value="1"/>
</dbReference>
<feature type="transmembrane region" description="Helical" evidence="14">
    <location>
        <begin position="464"/>
        <end position="487"/>
    </location>
</feature>
<dbReference type="EMBL" id="GG666456">
    <property type="protein sequence ID" value="EEN69532.1"/>
    <property type="molecule type" value="Genomic_DNA"/>
</dbReference>
<accession>C3XQT7</accession>
<dbReference type="Gene3D" id="1.20.58.390">
    <property type="entry name" value="Neurotransmitter-gated ion-channel transmembrane domain"/>
    <property type="match status" value="2"/>
</dbReference>
<dbReference type="CDD" id="cd19051">
    <property type="entry name" value="LGIC_TM_cation"/>
    <property type="match status" value="1"/>
</dbReference>
<evidence type="ECO:0000256" key="14">
    <source>
        <dbReference type="RuleBase" id="RU000687"/>
    </source>
</evidence>
<dbReference type="GO" id="GO:0045211">
    <property type="term" value="C:postsynaptic membrane"/>
    <property type="evidence" value="ECO:0007669"/>
    <property type="project" value="InterPro"/>
</dbReference>
<dbReference type="GO" id="GO:0022848">
    <property type="term" value="F:acetylcholine-gated monoatomic cation-selective channel activity"/>
    <property type="evidence" value="ECO:0007669"/>
    <property type="project" value="InterPro"/>
</dbReference>
<dbReference type="PRINTS" id="PR00252">
    <property type="entry name" value="NRIONCHANNEL"/>
</dbReference>
<dbReference type="STRING" id="7739.C3XQT7"/>
<sequence length="499" mass="56469">MPNDERCHTLTALRNPNNMPSRVTTAMGTLKTNYLLLSFLLLVSAQQVATADNATSDERPDMLRLYEDLFVKSGYNSNVRPVRDFRRPTNVTLDLALAHIIEMDERNQVLTADVWLRMKWTDEFLTWNASEYGGIETIVTPADSIWRPDLFLYHNVNYEFDGWLDRVVMISSDGLVDWKAPAVTMSACLVDVSDFPFDRQECSLQFGSWNQDGRYVDYYSKKEVGDLANLIRNAEWEVPKLVAKRSNLLYNGVPYPDVTFTIHMTRRPTFYVTNMLVPCALLAFLMGATFYLPPDCGEKISFGVAVLLSLAVFQLLVAEAVPRSENIPAIVRFIIASLALMTLSLLASSFVINLGDSVRDSKPVPAWARKVFLKYASKALLMGDQSKQDVPTQHMNNDSINSEAFDNGMRSASEHRSRAIKKQRESLLQIKGAVEEISRYIKRIDAVKNIHNDWKTLAIVVDRIFLVLYIIACAITLLLTLLSIGMWGKLHRETMSGQT</sequence>
<keyword evidence="11" id="KW-1071">Ligand-gated ion channel</keyword>
<comment type="subcellular location">
    <subcellularLocation>
        <location evidence="13">Synaptic cell membrane</location>
        <topology evidence="13">Multi-pass membrane protein</topology>
    </subcellularLocation>
</comment>
<evidence type="ECO:0000256" key="15">
    <source>
        <dbReference type="SAM" id="SignalP"/>
    </source>
</evidence>
<dbReference type="Gene3D" id="2.70.170.10">
    <property type="entry name" value="Neurotransmitter-gated ion-channel ligand-binding domain"/>
    <property type="match status" value="1"/>
</dbReference>
<feature type="transmembrane region" description="Helical" evidence="14">
    <location>
        <begin position="300"/>
        <end position="317"/>
    </location>
</feature>
<evidence type="ECO:0000256" key="9">
    <source>
        <dbReference type="ARBA" id="ARBA00023170"/>
    </source>
</evidence>
<dbReference type="FunFam" id="2.70.170.10:FF:000030">
    <property type="entry name" value="AcetylCholine Receptor"/>
    <property type="match status" value="1"/>
</dbReference>
<dbReference type="Pfam" id="PF02932">
    <property type="entry name" value="Neur_chan_memb"/>
    <property type="match status" value="1"/>
</dbReference>
<dbReference type="Pfam" id="PF02931">
    <property type="entry name" value="Neur_chan_LBD"/>
    <property type="match status" value="1"/>
</dbReference>
<dbReference type="InterPro" id="IPR002394">
    <property type="entry name" value="Nicotinic_acetylcholine_rcpt"/>
</dbReference>
<evidence type="ECO:0000256" key="11">
    <source>
        <dbReference type="ARBA" id="ARBA00023286"/>
    </source>
</evidence>
<dbReference type="InterPro" id="IPR006201">
    <property type="entry name" value="Neur_channel"/>
</dbReference>
<dbReference type="eggNOG" id="KOG3645">
    <property type="taxonomic scope" value="Eukaryota"/>
</dbReference>
<evidence type="ECO:0000256" key="8">
    <source>
        <dbReference type="ARBA" id="ARBA00023157"/>
    </source>
</evidence>
<dbReference type="InterPro" id="IPR006202">
    <property type="entry name" value="Neur_chan_lig-bd"/>
</dbReference>
<keyword evidence="12 14" id="KW-0407">Ion channel</keyword>
<dbReference type="InParanoid" id="C3XQT7"/>
<dbReference type="SUPFAM" id="SSF90112">
    <property type="entry name" value="Neurotransmitter-gated ion-channel transmembrane pore"/>
    <property type="match status" value="1"/>
</dbReference>
<protein>
    <submittedName>
        <fullName evidence="18">Uncharacterized protein</fullName>
    </submittedName>
</protein>
<organism>
    <name type="scientific">Branchiostoma floridae</name>
    <name type="common">Florida lancelet</name>
    <name type="synonym">Amphioxus</name>
    <dbReference type="NCBI Taxonomy" id="7739"/>
    <lineage>
        <taxon>Eukaryota</taxon>
        <taxon>Metazoa</taxon>
        <taxon>Chordata</taxon>
        <taxon>Cephalochordata</taxon>
        <taxon>Leptocardii</taxon>
        <taxon>Amphioxiformes</taxon>
        <taxon>Branchiostomatidae</taxon>
        <taxon>Branchiostoma</taxon>
    </lineage>
</organism>
<name>C3XQT7_BRAFL</name>
<keyword evidence="15" id="KW-0732">Signal</keyword>
<keyword evidence="5" id="KW-0770">Synapse</keyword>
<comment type="similarity">
    <text evidence="14">Belongs to the ligand-gated ion channel (TC 1.A.9) family.</text>
</comment>
<evidence type="ECO:0000256" key="3">
    <source>
        <dbReference type="ARBA" id="ARBA00022692"/>
    </source>
</evidence>
<evidence type="ECO:0000256" key="1">
    <source>
        <dbReference type="ARBA" id="ARBA00022448"/>
    </source>
</evidence>
<evidence type="ECO:0000256" key="4">
    <source>
        <dbReference type="ARBA" id="ARBA00022989"/>
    </source>
</evidence>
<dbReference type="InterPro" id="IPR038050">
    <property type="entry name" value="Neuro_actylchol_rec"/>
</dbReference>
<dbReference type="CDD" id="cd18997">
    <property type="entry name" value="LGIC_ECD_nAChR"/>
    <property type="match status" value="1"/>
</dbReference>
<dbReference type="PANTHER" id="PTHR18945">
    <property type="entry name" value="NEUROTRANSMITTER GATED ION CHANNEL"/>
    <property type="match status" value="1"/>
</dbReference>
<evidence type="ECO:0000256" key="2">
    <source>
        <dbReference type="ARBA" id="ARBA00022475"/>
    </source>
</evidence>
<keyword evidence="1 14" id="KW-0813">Transport</keyword>
<evidence type="ECO:0000256" key="10">
    <source>
        <dbReference type="ARBA" id="ARBA00023180"/>
    </source>
</evidence>
<evidence type="ECO:0000259" key="17">
    <source>
        <dbReference type="Pfam" id="PF02932"/>
    </source>
</evidence>
<keyword evidence="8" id="KW-1015">Disulfide bond</keyword>
<evidence type="ECO:0000256" key="6">
    <source>
        <dbReference type="ARBA" id="ARBA00023065"/>
    </source>
</evidence>
<dbReference type="NCBIfam" id="TIGR00860">
    <property type="entry name" value="LIC"/>
    <property type="match status" value="1"/>
</dbReference>
<feature type="chain" id="PRO_5002934632" evidence="15">
    <location>
        <begin position="46"/>
        <end position="499"/>
    </location>
</feature>
<reference evidence="18" key="1">
    <citation type="journal article" date="2008" name="Nature">
        <title>The amphioxus genome and the evolution of the chordate karyotype.</title>
        <authorList>
            <consortium name="US DOE Joint Genome Institute (JGI-PGF)"/>
            <person name="Putnam N.H."/>
            <person name="Butts T."/>
            <person name="Ferrier D.E.K."/>
            <person name="Furlong R.F."/>
            <person name="Hellsten U."/>
            <person name="Kawashima T."/>
            <person name="Robinson-Rechavi M."/>
            <person name="Shoguchi E."/>
            <person name="Terry A."/>
            <person name="Yu J.-K."/>
            <person name="Benito-Gutierrez E.L."/>
            <person name="Dubchak I."/>
            <person name="Garcia-Fernandez J."/>
            <person name="Gibson-Brown J.J."/>
            <person name="Grigoriev I.V."/>
            <person name="Horton A.C."/>
            <person name="de Jong P.J."/>
            <person name="Jurka J."/>
            <person name="Kapitonov V.V."/>
            <person name="Kohara Y."/>
            <person name="Kuroki Y."/>
            <person name="Lindquist E."/>
            <person name="Lucas S."/>
            <person name="Osoegawa K."/>
            <person name="Pennacchio L.A."/>
            <person name="Salamov A.A."/>
            <person name="Satou Y."/>
            <person name="Sauka-Spengler T."/>
            <person name="Schmutz J."/>
            <person name="Shin-I T."/>
            <person name="Toyoda A."/>
            <person name="Bronner-Fraser M."/>
            <person name="Fujiyama A."/>
            <person name="Holland L.Z."/>
            <person name="Holland P.W.H."/>
            <person name="Satoh N."/>
            <person name="Rokhsar D.S."/>
        </authorList>
    </citation>
    <scope>NUCLEOTIDE SEQUENCE [LARGE SCALE GENOMIC DNA]</scope>
    <source>
        <strain evidence="18">S238N-H82</strain>
        <tissue evidence="18">Testes</tissue>
    </source>
</reference>
<feature type="domain" description="Neurotransmitter-gated ion-channel ligand-binding" evidence="16">
    <location>
        <begin position="64"/>
        <end position="268"/>
    </location>
</feature>
<keyword evidence="10" id="KW-0325">Glycoprotein</keyword>
<dbReference type="InterPro" id="IPR006029">
    <property type="entry name" value="Neurotrans-gated_channel_TM"/>
</dbReference>
<dbReference type="GO" id="GO:0004888">
    <property type="term" value="F:transmembrane signaling receptor activity"/>
    <property type="evidence" value="ECO:0007669"/>
    <property type="project" value="InterPro"/>
</dbReference>
<evidence type="ECO:0000313" key="18">
    <source>
        <dbReference type="EMBL" id="EEN69532.1"/>
    </source>
</evidence>
<feature type="transmembrane region" description="Helical" evidence="14">
    <location>
        <begin position="329"/>
        <end position="352"/>
    </location>
</feature>
<keyword evidence="3 14" id="KW-0812">Transmembrane</keyword>
<dbReference type="PRINTS" id="PR00254">
    <property type="entry name" value="NICOTINICR"/>
</dbReference>
<dbReference type="AlphaFoldDB" id="C3XQT7"/>
<feature type="signal peptide" evidence="15">
    <location>
        <begin position="1"/>
        <end position="45"/>
    </location>
</feature>
<evidence type="ECO:0000256" key="13">
    <source>
        <dbReference type="ARBA" id="ARBA00034099"/>
    </source>
</evidence>
<dbReference type="InterPro" id="IPR018000">
    <property type="entry name" value="Neurotransmitter_ion_chnl_CS"/>
</dbReference>
<keyword evidence="9" id="KW-0675">Receptor</keyword>
<feature type="transmembrane region" description="Helical" evidence="14">
    <location>
        <begin position="270"/>
        <end position="293"/>
    </location>
</feature>
<feature type="domain" description="Neurotransmitter-gated ion-channel transmembrane" evidence="17">
    <location>
        <begin position="275"/>
        <end position="476"/>
    </location>
</feature>
<dbReference type="FunFam" id="1.20.58.390:FF:000043">
    <property type="entry name" value="AcetylCholine Receptor"/>
    <property type="match status" value="1"/>
</dbReference>
<proteinExistence type="inferred from homology"/>
<gene>
    <name evidence="18" type="ORF">BRAFLDRAFT_71864</name>
</gene>
<keyword evidence="4 14" id="KW-1133">Transmembrane helix</keyword>
<evidence type="ECO:0000256" key="5">
    <source>
        <dbReference type="ARBA" id="ARBA00023018"/>
    </source>
</evidence>
<evidence type="ECO:0000256" key="12">
    <source>
        <dbReference type="ARBA" id="ARBA00023303"/>
    </source>
</evidence>
<evidence type="ECO:0000256" key="7">
    <source>
        <dbReference type="ARBA" id="ARBA00023136"/>
    </source>
</evidence>
<dbReference type="InterPro" id="IPR036734">
    <property type="entry name" value="Neur_chan_lig-bd_sf"/>
</dbReference>
<evidence type="ECO:0000259" key="16">
    <source>
        <dbReference type="Pfam" id="PF02931"/>
    </source>
</evidence>
<dbReference type="InterPro" id="IPR036719">
    <property type="entry name" value="Neuro-gated_channel_TM_sf"/>
</dbReference>
<dbReference type="PROSITE" id="PS00236">
    <property type="entry name" value="NEUROTR_ION_CHANNEL"/>
    <property type="match status" value="1"/>
</dbReference>
<keyword evidence="7 14" id="KW-0472">Membrane</keyword>
<keyword evidence="2" id="KW-1003">Cell membrane</keyword>